<feature type="transmembrane region" description="Helical" evidence="1">
    <location>
        <begin position="33"/>
        <end position="52"/>
    </location>
</feature>
<evidence type="ECO:0000256" key="1">
    <source>
        <dbReference type="SAM" id="Phobius"/>
    </source>
</evidence>
<dbReference type="EMBL" id="GBRH01206770">
    <property type="protein sequence ID" value="JAD91125.1"/>
    <property type="molecule type" value="Transcribed_RNA"/>
</dbReference>
<feature type="transmembrane region" description="Helical" evidence="1">
    <location>
        <begin position="64"/>
        <end position="87"/>
    </location>
</feature>
<name>A0A0A9DZP9_ARUDO</name>
<reference evidence="2" key="2">
    <citation type="journal article" date="2015" name="Data Brief">
        <title>Shoot transcriptome of the giant reed, Arundo donax.</title>
        <authorList>
            <person name="Barrero R.A."/>
            <person name="Guerrero F.D."/>
            <person name="Moolhuijzen P."/>
            <person name="Goolsby J.A."/>
            <person name="Tidwell J."/>
            <person name="Bellgard S.E."/>
            <person name="Bellgard M.I."/>
        </authorList>
    </citation>
    <scope>NUCLEOTIDE SEQUENCE</scope>
    <source>
        <tissue evidence="2">Shoot tissue taken approximately 20 cm above the soil surface</tissue>
    </source>
</reference>
<feature type="transmembrane region" description="Helical" evidence="1">
    <location>
        <begin position="6"/>
        <end position="26"/>
    </location>
</feature>
<organism evidence="2">
    <name type="scientific">Arundo donax</name>
    <name type="common">Giant reed</name>
    <name type="synonym">Donax arundinaceus</name>
    <dbReference type="NCBI Taxonomy" id="35708"/>
    <lineage>
        <taxon>Eukaryota</taxon>
        <taxon>Viridiplantae</taxon>
        <taxon>Streptophyta</taxon>
        <taxon>Embryophyta</taxon>
        <taxon>Tracheophyta</taxon>
        <taxon>Spermatophyta</taxon>
        <taxon>Magnoliopsida</taxon>
        <taxon>Liliopsida</taxon>
        <taxon>Poales</taxon>
        <taxon>Poaceae</taxon>
        <taxon>PACMAD clade</taxon>
        <taxon>Arundinoideae</taxon>
        <taxon>Arundineae</taxon>
        <taxon>Arundo</taxon>
    </lineage>
</organism>
<protein>
    <submittedName>
        <fullName evidence="2">Uncharacterized protein</fullName>
    </submittedName>
</protein>
<proteinExistence type="predicted"/>
<accession>A0A0A9DZP9</accession>
<keyword evidence="1" id="KW-1133">Transmembrane helix</keyword>
<keyword evidence="1" id="KW-0812">Transmembrane</keyword>
<reference evidence="2" key="1">
    <citation type="submission" date="2014-09" db="EMBL/GenBank/DDBJ databases">
        <authorList>
            <person name="Magalhaes I.L.F."/>
            <person name="Oliveira U."/>
            <person name="Santos F.R."/>
            <person name="Vidigal T.H.D.A."/>
            <person name="Brescovit A.D."/>
            <person name="Santos A.J."/>
        </authorList>
    </citation>
    <scope>NUCLEOTIDE SEQUENCE</scope>
    <source>
        <tissue evidence="2">Shoot tissue taken approximately 20 cm above the soil surface</tissue>
    </source>
</reference>
<dbReference type="AlphaFoldDB" id="A0A0A9DZP9"/>
<evidence type="ECO:0000313" key="2">
    <source>
        <dbReference type="EMBL" id="JAD91125.1"/>
    </source>
</evidence>
<keyword evidence="1" id="KW-0472">Membrane</keyword>
<feature type="transmembrane region" description="Helical" evidence="1">
    <location>
        <begin position="94"/>
        <end position="117"/>
    </location>
</feature>
<sequence length="120" mass="13525">MSLHVSIYVFVISLCSLFVALSMCVSSSLYVSLFLFLSSLCISACVCVSPSLRLSLFLFLSLHLFLYLLFPCFISLYIIYSLFLSLVSLCSSRLIHTIFVFSLSISLLFRQILFLSLCVC</sequence>